<dbReference type="PROSITE" id="PS51192">
    <property type="entry name" value="HELICASE_ATP_BIND_1"/>
    <property type="match status" value="1"/>
</dbReference>
<keyword evidence="6" id="KW-0067">ATP-binding</keyword>
<dbReference type="InterPro" id="IPR001841">
    <property type="entry name" value="Znf_RING"/>
</dbReference>
<evidence type="ECO:0000313" key="14">
    <source>
        <dbReference type="Proteomes" id="UP000654370"/>
    </source>
</evidence>
<dbReference type="Pfam" id="PF00176">
    <property type="entry name" value="SNF2-rel_dom"/>
    <property type="match status" value="1"/>
</dbReference>
<feature type="domain" description="RING-type" evidence="10">
    <location>
        <begin position="1055"/>
        <end position="1093"/>
    </location>
</feature>
<dbReference type="EMBL" id="JAEPQZ010000004">
    <property type="protein sequence ID" value="KAG2182010.1"/>
    <property type="molecule type" value="Genomic_DNA"/>
</dbReference>
<dbReference type="InterPro" id="IPR038718">
    <property type="entry name" value="SNF2-like_sf"/>
</dbReference>
<evidence type="ECO:0000259" key="10">
    <source>
        <dbReference type="PROSITE" id="PS50089"/>
    </source>
</evidence>
<evidence type="ECO:0000256" key="5">
    <source>
        <dbReference type="ARBA" id="ARBA00022833"/>
    </source>
</evidence>
<dbReference type="PROSITE" id="PS00518">
    <property type="entry name" value="ZF_RING_1"/>
    <property type="match status" value="1"/>
</dbReference>
<dbReference type="InterPro" id="IPR017907">
    <property type="entry name" value="Znf_RING_CS"/>
</dbReference>
<feature type="domain" description="Helicase C-terminal" evidence="12">
    <location>
        <begin position="1182"/>
        <end position="1334"/>
    </location>
</feature>
<keyword evidence="8" id="KW-0175">Coiled coil</keyword>
<dbReference type="PANTHER" id="PTHR45865">
    <property type="entry name" value="E3 UBIQUITIN-PROTEIN LIGASE SHPRH FAMILY MEMBER"/>
    <property type="match status" value="1"/>
</dbReference>
<dbReference type="GO" id="GO:0016787">
    <property type="term" value="F:hydrolase activity"/>
    <property type="evidence" value="ECO:0007669"/>
    <property type="project" value="UniProtKB-KW"/>
</dbReference>
<feature type="coiled-coil region" evidence="8">
    <location>
        <begin position="894"/>
        <end position="980"/>
    </location>
</feature>
<name>A0A8H7PYE2_MORIS</name>
<feature type="compositionally biased region" description="Polar residues" evidence="9">
    <location>
        <begin position="1"/>
        <end position="10"/>
    </location>
</feature>
<dbReference type="Gene3D" id="3.40.50.10810">
    <property type="entry name" value="Tandem AAA-ATPase domain"/>
    <property type="match status" value="1"/>
</dbReference>
<dbReference type="SUPFAM" id="SSF57850">
    <property type="entry name" value="RING/U-box"/>
    <property type="match status" value="1"/>
</dbReference>
<evidence type="ECO:0000256" key="3">
    <source>
        <dbReference type="ARBA" id="ARBA00022771"/>
    </source>
</evidence>
<dbReference type="InterPro" id="IPR027417">
    <property type="entry name" value="P-loop_NTPase"/>
</dbReference>
<evidence type="ECO:0000259" key="11">
    <source>
        <dbReference type="PROSITE" id="PS51192"/>
    </source>
</evidence>
<keyword evidence="1" id="KW-0479">Metal-binding</keyword>
<dbReference type="PROSITE" id="PS50089">
    <property type="entry name" value="ZF_RING_2"/>
    <property type="match status" value="1"/>
</dbReference>
<evidence type="ECO:0000256" key="1">
    <source>
        <dbReference type="ARBA" id="ARBA00022723"/>
    </source>
</evidence>
<evidence type="ECO:0000256" key="4">
    <source>
        <dbReference type="ARBA" id="ARBA00022801"/>
    </source>
</evidence>
<dbReference type="InterPro" id="IPR000330">
    <property type="entry name" value="SNF2_N"/>
</dbReference>
<dbReference type="GO" id="GO:0061630">
    <property type="term" value="F:ubiquitin protein ligase activity"/>
    <property type="evidence" value="ECO:0007669"/>
    <property type="project" value="TreeGrafter"/>
</dbReference>
<dbReference type="OrthoDB" id="5330228at2759"/>
<evidence type="ECO:0000256" key="9">
    <source>
        <dbReference type="SAM" id="MobiDB-lite"/>
    </source>
</evidence>
<dbReference type="InterPro" id="IPR001650">
    <property type="entry name" value="Helicase_C-like"/>
</dbReference>
<keyword evidence="4" id="KW-0378">Hydrolase</keyword>
<dbReference type="SMART" id="SM00184">
    <property type="entry name" value="RING"/>
    <property type="match status" value="1"/>
</dbReference>
<feature type="non-terminal residue" evidence="13">
    <location>
        <position position="1"/>
    </location>
</feature>
<dbReference type="Pfam" id="PF00271">
    <property type="entry name" value="Helicase_C"/>
    <property type="match status" value="1"/>
</dbReference>
<dbReference type="SMART" id="SM00487">
    <property type="entry name" value="DEXDc"/>
    <property type="match status" value="1"/>
</dbReference>
<evidence type="ECO:0000256" key="7">
    <source>
        <dbReference type="PROSITE-ProRule" id="PRU00175"/>
    </source>
</evidence>
<dbReference type="GO" id="GO:0005634">
    <property type="term" value="C:nucleus"/>
    <property type="evidence" value="ECO:0007669"/>
    <property type="project" value="TreeGrafter"/>
</dbReference>
<dbReference type="SUPFAM" id="SSF52540">
    <property type="entry name" value="P-loop containing nucleoside triphosphate hydrolases"/>
    <property type="match status" value="2"/>
</dbReference>
<keyword evidence="5" id="KW-0862">Zinc</keyword>
<feature type="coiled-coil region" evidence="8">
    <location>
        <begin position="614"/>
        <end position="676"/>
    </location>
</feature>
<evidence type="ECO:0000256" key="8">
    <source>
        <dbReference type="SAM" id="Coils"/>
    </source>
</evidence>
<protein>
    <submittedName>
        <fullName evidence="13">Uncharacterized protein</fullName>
    </submittedName>
</protein>
<comment type="caution">
    <text evidence="13">The sequence shown here is derived from an EMBL/GenBank/DDBJ whole genome shotgun (WGS) entry which is preliminary data.</text>
</comment>
<organism evidence="13 14">
    <name type="scientific">Mortierella isabellina</name>
    <name type="common">Filamentous fungus</name>
    <name type="synonym">Umbelopsis isabellina</name>
    <dbReference type="NCBI Taxonomy" id="91625"/>
    <lineage>
        <taxon>Eukaryota</taxon>
        <taxon>Fungi</taxon>
        <taxon>Fungi incertae sedis</taxon>
        <taxon>Mucoromycota</taxon>
        <taxon>Mucoromycotina</taxon>
        <taxon>Umbelopsidomycetes</taxon>
        <taxon>Umbelopsidales</taxon>
        <taxon>Umbelopsidaceae</taxon>
        <taxon>Umbelopsis</taxon>
    </lineage>
</organism>
<dbReference type="PANTHER" id="PTHR45865:SF1">
    <property type="entry name" value="E3 UBIQUITIN-PROTEIN LIGASE SHPRH"/>
    <property type="match status" value="1"/>
</dbReference>
<evidence type="ECO:0000313" key="13">
    <source>
        <dbReference type="EMBL" id="KAG2182010.1"/>
    </source>
</evidence>
<dbReference type="GO" id="GO:0006974">
    <property type="term" value="P:DNA damage response"/>
    <property type="evidence" value="ECO:0007669"/>
    <property type="project" value="TreeGrafter"/>
</dbReference>
<dbReference type="Pfam" id="PF13923">
    <property type="entry name" value="zf-C3HC4_2"/>
    <property type="match status" value="1"/>
</dbReference>
<dbReference type="Gene3D" id="3.40.50.300">
    <property type="entry name" value="P-loop containing nucleotide triphosphate hydrolases"/>
    <property type="match status" value="1"/>
</dbReference>
<dbReference type="SMART" id="SM00490">
    <property type="entry name" value="HELICc"/>
    <property type="match status" value="1"/>
</dbReference>
<dbReference type="InterPro" id="IPR052583">
    <property type="entry name" value="ATP-helicase/E3_Ub-Ligase"/>
</dbReference>
<evidence type="ECO:0000256" key="2">
    <source>
        <dbReference type="ARBA" id="ARBA00022741"/>
    </source>
</evidence>
<reference evidence="13" key="1">
    <citation type="submission" date="2020-12" db="EMBL/GenBank/DDBJ databases">
        <title>Metabolic potential, ecology and presence of endohyphal bacteria is reflected in genomic diversity of Mucoromycotina.</title>
        <authorList>
            <person name="Muszewska A."/>
            <person name="Okrasinska A."/>
            <person name="Steczkiewicz K."/>
            <person name="Drgas O."/>
            <person name="Orlowska M."/>
            <person name="Perlinska-Lenart U."/>
            <person name="Aleksandrzak-Piekarczyk T."/>
            <person name="Szatraj K."/>
            <person name="Zielenkiewicz U."/>
            <person name="Pilsyk S."/>
            <person name="Malc E."/>
            <person name="Mieczkowski P."/>
            <person name="Kruszewska J.S."/>
            <person name="Biernat P."/>
            <person name="Pawlowska J."/>
        </authorList>
    </citation>
    <scope>NUCLEOTIDE SEQUENCE</scope>
    <source>
        <strain evidence="13">WA0000067209</strain>
    </source>
</reference>
<dbReference type="PROSITE" id="PS51194">
    <property type="entry name" value="HELICASE_CTER"/>
    <property type="match status" value="1"/>
</dbReference>
<dbReference type="InterPro" id="IPR049730">
    <property type="entry name" value="SNF2/RAD54-like_C"/>
</dbReference>
<evidence type="ECO:0000256" key="6">
    <source>
        <dbReference type="ARBA" id="ARBA00022840"/>
    </source>
</evidence>
<dbReference type="Pfam" id="PF26021">
    <property type="entry name" value="Ferritin_C144_05"/>
    <property type="match status" value="1"/>
</dbReference>
<keyword evidence="2" id="KW-0547">Nucleotide-binding</keyword>
<feature type="region of interest" description="Disordered" evidence="9">
    <location>
        <begin position="1"/>
        <end position="24"/>
    </location>
</feature>
<feature type="domain" description="Helicase ATP-binding" evidence="11">
    <location>
        <begin position="284"/>
        <end position="469"/>
    </location>
</feature>
<dbReference type="GO" id="GO:0005524">
    <property type="term" value="F:ATP binding"/>
    <property type="evidence" value="ECO:0007669"/>
    <property type="project" value="InterPro"/>
</dbReference>
<keyword evidence="3 7" id="KW-0863">Zinc-finger</keyword>
<dbReference type="GO" id="GO:0008270">
    <property type="term" value="F:zinc ion binding"/>
    <property type="evidence" value="ECO:0007669"/>
    <property type="project" value="UniProtKB-KW"/>
</dbReference>
<dbReference type="InterPro" id="IPR013083">
    <property type="entry name" value="Znf_RING/FYVE/PHD"/>
</dbReference>
<dbReference type="GO" id="GO:0000209">
    <property type="term" value="P:protein polyubiquitination"/>
    <property type="evidence" value="ECO:0007669"/>
    <property type="project" value="TreeGrafter"/>
</dbReference>
<sequence length="1383" mass="157664">SQPVSANGHSTLGHKRSPGDEQNHEMKRIKLESTNGASMPVNGRTESVILKFEMAFDLNNFAYDSIEVQSIPMEPESYDFQFASRNSLQYRWAGMSVNWQQELLLEYEVAVPRKSLGHKGPEAFWALANGCKQGYIAPTILSMCATNSAAIAVKIQAEIQPACPSNLLFSLLQYAFQPPPAPLHYTIEQFYQHLQPLISHDAATAYISPELCPRLLPFQSQNVQWMLSREGHDVSENGDIVPISQDPDNKEAYIWEKVQVEGQEFFINRASEQVSIGVNDSLRYDRTFINTGGILSDEMGLGKTVSMLALILLHRRKANKFEAPNGLIASGATLIITPSTISHQWEAEIKLHAPTLTYTYYQGVKDRKEKTTTPEKLANYDIVLTNYENQLTDALSCSAPKYPPRRSPLIQVHWWRCLLDEAQMVESTVAATAEMARIIPRQYSWAVTGTPMSAGYNDLYGLFLFLGIIPSCSSPAAFTSLYRNPDLFYQFLDLTARTMRRNAKVNVQDQVVIPIQRRKVVHISFSQFEQHYYDDLWAQCRRSINLDWLDSIGWGELEGLTTAQSNQVNQMKTELRTWLLTLRQTCVHPGVGIRNKRHLGSTIHTLSEVLDVMIGQAREKIKEAESNYSSTRLRHAGMHEVLEDWDIALKIYLEGIKYSEKRVEEARNEVEEARKNSLEPVEAKGSSKAATDRLKNVELEKKQNALSVARNRLSNSLLLLHRFFFYAAGMYHELKDEENETKLYDTAEEIRRELLQHSQNKFKSITEDLDTSFKTILSDKALEFMLSKGSGGLLSWQILEDADAVAEKLDAQMEIIIDWRQKIYQYLTLSLENEEEAKGTESDEYETSLIVQETGMIYLDTYQTMLKDRDFYLSGSWNALYLNETSKPEREIDENARTEELDALEKALKELRAKLAAKSSSENNMRVLQNTLRDISQRSYINAQEFTIAGQVIQHLRKETERQKAMLEQLENEAKKFSQLYNARIEYYRALQHISDQVKAWESKDPKGEIDNLKERENAYNREIAAQSARCRYLMNLKKEETAEDVAAQPEFDNCLICSSAFNRGIITYCGHMFCEDCAGQWFESSSRCPTCNATVERRQWWTVALNKPEDPVTAVKQIEYSGDAEELLPLSTLTDILEIPIAGGLGRLNLQYECPHCMYRKNLGLIKHASLIGAKLDTLLKHIQYMIENDNEAKCVVFSQWRTVLDIVAGGLRRNNIGYVEFGKAKNQQQSVLQFRSDPDIHVILLNARTQSSGLTLVAAQTVFMVEPVFNEALEQQAISRVDRIGQTKETTVFWYIVRETIEERVHEIHNAKRHYRNSHHKRENSTEANEVEDDAASLPLHAALDKLSAGGGEVVSDEDVRRCFTNKSLFANDELVKGRNI</sequence>
<dbReference type="CDD" id="cd18793">
    <property type="entry name" value="SF2_C_SNF"/>
    <property type="match status" value="1"/>
</dbReference>
<accession>A0A8H7PYE2</accession>
<evidence type="ECO:0000259" key="12">
    <source>
        <dbReference type="PROSITE" id="PS51194"/>
    </source>
</evidence>
<keyword evidence="14" id="KW-1185">Reference proteome</keyword>
<dbReference type="InterPro" id="IPR014001">
    <property type="entry name" value="Helicase_ATP-bd"/>
</dbReference>
<dbReference type="InterPro" id="IPR059033">
    <property type="entry name" value="C144_05_dom"/>
</dbReference>
<proteinExistence type="predicted"/>
<dbReference type="Gene3D" id="3.30.40.10">
    <property type="entry name" value="Zinc/RING finger domain, C3HC4 (zinc finger)"/>
    <property type="match status" value="1"/>
</dbReference>
<dbReference type="Proteomes" id="UP000654370">
    <property type="component" value="Unassembled WGS sequence"/>
</dbReference>
<gene>
    <name evidence="13" type="ORF">INT43_006936</name>
</gene>